<organism evidence="3 4">
    <name type="scientific">Terribacillus saccharophilus</name>
    <dbReference type="NCBI Taxonomy" id="361277"/>
    <lineage>
        <taxon>Bacteria</taxon>
        <taxon>Bacillati</taxon>
        <taxon>Bacillota</taxon>
        <taxon>Bacilli</taxon>
        <taxon>Bacillales</taxon>
        <taxon>Bacillaceae</taxon>
        <taxon>Terribacillus</taxon>
    </lineage>
</organism>
<protein>
    <recommendedName>
        <fullName evidence="2">AB hydrolase-1 domain-containing protein</fullName>
    </recommendedName>
</protein>
<evidence type="ECO:0000259" key="2">
    <source>
        <dbReference type="Pfam" id="PF12697"/>
    </source>
</evidence>
<proteinExistence type="predicted"/>
<dbReference type="InterPro" id="IPR029058">
    <property type="entry name" value="AB_hydrolase_fold"/>
</dbReference>
<evidence type="ECO:0000313" key="3">
    <source>
        <dbReference type="EMBL" id="PAD98870.1"/>
    </source>
</evidence>
<dbReference type="Pfam" id="PF12697">
    <property type="entry name" value="Abhydrolase_6"/>
    <property type="match status" value="1"/>
</dbReference>
<gene>
    <name evidence="3" type="ORF">CHH48_15625</name>
</gene>
<dbReference type="SUPFAM" id="SSF53474">
    <property type="entry name" value="alpha/beta-Hydrolases"/>
    <property type="match status" value="1"/>
</dbReference>
<keyword evidence="4" id="KW-1185">Reference proteome</keyword>
<dbReference type="Gene3D" id="3.40.50.1820">
    <property type="entry name" value="alpha/beta hydrolase"/>
    <property type="match status" value="1"/>
</dbReference>
<evidence type="ECO:0000256" key="1">
    <source>
        <dbReference type="ARBA" id="ARBA00022801"/>
    </source>
</evidence>
<dbReference type="PANTHER" id="PTHR43798:SF31">
    <property type="entry name" value="AB HYDROLASE SUPERFAMILY PROTEIN YCLE"/>
    <property type="match status" value="1"/>
</dbReference>
<dbReference type="InterPro" id="IPR000073">
    <property type="entry name" value="AB_hydrolase_1"/>
</dbReference>
<name>A0ABX4GVG5_9BACI</name>
<reference evidence="3 4" key="1">
    <citation type="submission" date="2017-07" db="EMBL/GenBank/DDBJ databases">
        <title>Isolation and whole genome analysis of endospore-forming bacteria from heroin.</title>
        <authorList>
            <person name="Kalinowski J."/>
            <person name="Ahrens B."/>
            <person name="Al-Dilaimi A."/>
            <person name="Winkler A."/>
            <person name="Wibberg D."/>
            <person name="Schleenbecker U."/>
            <person name="Ruckert C."/>
            <person name="Wolfel R."/>
            <person name="Grass G."/>
        </authorList>
    </citation>
    <scope>NUCLEOTIDE SEQUENCE [LARGE SCALE GENOMIC DNA]</scope>
    <source>
        <strain evidence="3 4">7517-1</strain>
    </source>
</reference>
<feature type="domain" description="AB hydrolase-1" evidence="2">
    <location>
        <begin position="25"/>
        <end position="268"/>
    </location>
</feature>
<accession>A0ABX4GVG5</accession>
<dbReference type="Proteomes" id="UP000216852">
    <property type="component" value="Unassembled WGS sequence"/>
</dbReference>
<dbReference type="PANTHER" id="PTHR43798">
    <property type="entry name" value="MONOACYLGLYCEROL LIPASE"/>
    <property type="match status" value="1"/>
</dbReference>
<evidence type="ECO:0000313" key="4">
    <source>
        <dbReference type="Proteomes" id="UP000216852"/>
    </source>
</evidence>
<sequence>MYICVGGACMKIHYEITGDITKPTLLLIHGLGWTQKIWNEVQEALKEDLQLILIDLPGHGESEATNEYDLEVIADMIHREIALIPVSNLYVAGSSLGAAVALAYGRKYNANGVILIDGGFTALNRIEGLHAEDMIYNPLPAYAFESMDAYFRFMRSDNPDLWNDYIATAVADQLFLDPKEGVYKQKASSAIQQKYLESLYYFDPLDALGRLSDTKKITVMVALHEQQQKADVEEDLLAFYNVHRNTDILYYEDTDHLIMLDKPKRFIEDVKRIIHNGKSSGIAD</sequence>
<keyword evidence="1" id="KW-0378">Hydrolase</keyword>
<dbReference type="EMBL" id="NPBJ01000029">
    <property type="protein sequence ID" value="PAD98870.1"/>
    <property type="molecule type" value="Genomic_DNA"/>
</dbReference>
<comment type="caution">
    <text evidence="3">The sequence shown here is derived from an EMBL/GenBank/DDBJ whole genome shotgun (WGS) entry which is preliminary data.</text>
</comment>
<dbReference type="InterPro" id="IPR050266">
    <property type="entry name" value="AB_hydrolase_sf"/>
</dbReference>